<proteinExistence type="predicted"/>
<gene>
    <name evidence="1" type="primary">WBGene00280716</name>
</gene>
<protein>
    <submittedName>
        <fullName evidence="1">Uncharacterized protein</fullName>
    </submittedName>
</protein>
<keyword evidence="2" id="KW-1185">Reference proteome</keyword>
<organism evidence="1 2">
    <name type="scientific">Pristionchus pacificus</name>
    <name type="common">Parasitic nematode worm</name>
    <dbReference type="NCBI Taxonomy" id="54126"/>
    <lineage>
        <taxon>Eukaryota</taxon>
        <taxon>Metazoa</taxon>
        <taxon>Ecdysozoa</taxon>
        <taxon>Nematoda</taxon>
        <taxon>Chromadorea</taxon>
        <taxon>Rhabditida</taxon>
        <taxon>Rhabditina</taxon>
        <taxon>Diplogasteromorpha</taxon>
        <taxon>Diplogasteroidea</taxon>
        <taxon>Neodiplogasteridae</taxon>
        <taxon>Pristionchus</taxon>
    </lineage>
</organism>
<accession>A0A8R1UZ14</accession>
<name>A0A2A6D2G4_PRIPA</name>
<evidence type="ECO:0000313" key="1">
    <source>
        <dbReference type="EnsemblMetazoa" id="PPA42347.1"/>
    </source>
</evidence>
<reference evidence="2" key="1">
    <citation type="journal article" date="2008" name="Nat. Genet.">
        <title>The Pristionchus pacificus genome provides a unique perspective on nematode lifestyle and parasitism.</title>
        <authorList>
            <person name="Dieterich C."/>
            <person name="Clifton S.W."/>
            <person name="Schuster L.N."/>
            <person name="Chinwalla A."/>
            <person name="Delehaunty K."/>
            <person name="Dinkelacker I."/>
            <person name="Fulton L."/>
            <person name="Fulton R."/>
            <person name="Godfrey J."/>
            <person name="Minx P."/>
            <person name="Mitreva M."/>
            <person name="Roeseler W."/>
            <person name="Tian H."/>
            <person name="Witte H."/>
            <person name="Yang S.P."/>
            <person name="Wilson R.K."/>
            <person name="Sommer R.J."/>
        </authorList>
    </citation>
    <scope>NUCLEOTIDE SEQUENCE [LARGE SCALE GENOMIC DNA]</scope>
    <source>
        <strain evidence="2">PS312</strain>
    </source>
</reference>
<accession>A0A2A6D2G4</accession>
<dbReference type="Proteomes" id="UP000005239">
    <property type="component" value="Unassembled WGS sequence"/>
</dbReference>
<evidence type="ECO:0000313" key="2">
    <source>
        <dbReference type="Proteomes" id="UP000005239"/>
    </source>
</evidence>
<dbReference type="AlphaFoldDB" id="A0A2A6D2G4"/>
<dbReference type="EnsemblMetazoa" id="PPA42347.1">
    <property type="protein sequence ID" value="PPA42347.1"/>
    <property type="gene ID" value="WBGene00280716"/>
</dbReference>
<reference evidence="1" key="2">
    <citation type="submission" date="2022-06" db="UniProtKB">
        <authorList>
            <consortium name="EnsemblMetazoa"/>
        </authorList>
    </citation>
    <scope>IDENTIFICATION</scope>
    <source>
        <strain evidence="1">PS312</strain>
    </source>
</reference>
<sequence>MRYATLSGMSKRALATGIRSQDKFEDFQQDTKTNSIVQYTDLSERWKLPHTGTQITRNLSLAMDADRTHPMFWQFIESVRMLEEAMLGAMDETNDGERY</sequence>